<sequence>MSNKIKDIDTSDETDINEAVLFCQQQGKNQSAKIPEETRIYCNFINFYIEKFVQCDEKVDAKQSDCVENWDPFSEDSYDTEVECDEFFGPDDCIRWEIAETCGEKAWAAFRDHILPIKALYCE</sequence>
<accession>A0A8R1DHW3</accession>
<evidence type="ECO:0000313" key="3">
    <source>
        <dbReference type="Proteomes" id="UP000005237"/>
    </source>
</evidence>
<dbReference type="Pfam" id="PF01579">
    <property type="entry name" value="DUF19"/>
    <property type="match status" value="1"/>
</dbReference>
<organism evidence="2 3">
    <name type="scientific">Caenorhabditis japonica</name>
    <dbReference type="NCBI Taxonomy" id="281687"/>
    <lineage>
        <taxon>Eukaryota</taxon>
        <taxon>Metazoa</taxon>
        <taxon>Ecdysozoa</taxon>
        <taxon>Nematoda</taxon>
        <taxon>Chromadorea</taxon>
        <taxon>Rhabditida</taxon>
        <taxon>Rhabditina</taxon>
        <taxon>Rhabditomorpha</taxon>
        <taxon>Rhabditoidea</taxon>
        <taxon>Rhabditidae</taxon>
        <taxon>Peloderinae</taxon>
        <taxon>Caenorhabditis</taxon>
    </lineage>
</organism>
<keyword evidence="3" id="KW-1185">Reference proteome</keyword>
<dbReference type="InterPro" id="IPR002542">
    <property type="entry name" value="T20D4.11-like_dom"/>
</dbReference>
<evidence type="ECO:0000313" key="2">
    <source>
        <dbReference type="EnsemblMetazoa" id="CJA02214.1"/>
    </source>
</evidence>
<feature type="domain" description="T20D4.11-like" evidence="1">
    <location>
        <begin position="23"/>
        <end position="118"/>
    </location>
</feature>
<reference evidence="3" key="1">
    <citation type="submission" date="2010-08" db="EMBL/GenBank/DDBJ databases">
        <authorList>
            <consortium name="Caenorhabditis japonica Sequencing Consortium"/>
            <person name="Wilson R.K."/>
        </authorList>
    </citation>
    <scope>NUCLEOTIDE SEQUENCE [LARGE SCALE GENOMIC DNA]</scope>
    <source>
        <strain evidence="3">DF5081</strain>
    </source>
</reference>
<name>A0A8R1DHW3_CAEJA</name>
<dbReference type="EnsemblMetazoa" id="CJA02214.1">
    <property type="protein sequence ID" value="CJA02214.1"/>
    <property type="gene ID" value="WBGene00121418"/>
</dbReference>
<reference evidence="2" key="2">
    <citation type="submission" date="2022-06" db="UniProtKB">
        <authorList>
            <consortium name="EnsemblMetazoa"/>
        </authorList>
    </citation>
    <scope>IDENTIFICATION</scope>
    <source>
        <strain evidence="2">DF5081</strain>
    </source>
</reference>
<dbReference type="Proteomes" id="UP000005237">
    <property type="component" value="Unassembled WGS sequence"/>
</dbReference>
<dbReference type="PANTHER" id="PTHR21453">
    <property type="entry name" value="DUF19 DOMAIN-CONTAINING PROTEIN-RELATED-RELATED"/>
    <property type="match status" value="1"/>
</dbReference>
<protein>
    <submittedName>
        <fullName evidence="2">DUF19 domain-containing protein</fullName>
    </submittedName>
</protein>
<proteinExistence type="predicted"/>
<evidence type="ECO:0000259" key="1">
    <source>
        <dbReference type="Pfam" id="PF01579"/>
    </source>
</evidence>
<dbReference type="AlphaFoldDB" id="A0A8R1DHW3"/>